<dbReference type="AlphaFoldDB" id="A0A660HQU9"/>
<keyword evidence="2" id="KW-0472">Membrane</keyword>
<keyword evidence="2" id="KW-0812">Transmembrane</keyword>
<proteinExistence type="predicted"/>
<feature type="region of interest" description="Disordered" evidence="1">
    <location>
        <begin position="329"/>
        <end position="357"/>
    </location>
</feature>
<evidence type="ECO:0000313" key="6">
    <source>
        <dbReference type="Proteomes" id="UP000585579"/>
    </source>
</evidence>
<accession>A0A660HQU9</accession>
<dbReference type="KEGG" id="mfz:AOB57_004970"/>
<keyword evidence="5" id="KW-1185">Reference proteome</keyword>
<sequence length="513" mass="57940">MIPNASFIGKETRETNQGMFSRFLKSESAAATIILAVLLLGLVFTMVSIVRLEYVPEWKCAAEQDHMYEIWNDFQELKIRIDMLSRLMESSSYPANDFSITVPFRMGKGDIPVFEPSRSDGKLEVNKERCVMIITLYNSTNEVMKFYNFSCGGITCYLQNKQYPDQFFRYENGALILSDGASSVMRQPPIFTIENETIDGSNSNSNSYTVNIRAVQLSGKADSVSSNTITPLELTGLSSNQVYDSSENENTNLKAFNLTIATKYPDAWISYLNETAKNAGLKYDTDYEIEKRDPDCVYFKFIHTDDKNLDRLCINESVIEAALRVGGSSLSSEDFGSQESGEGDDTSESEEDTSENENTMKLNQWYCFETVSGTNVDLSKLKDYDSKSNFLTQKSGKLSDYSSNNAFEHNLNNQLESTFGFNSFTEFESQPNSVTILMVYQCNLNSDPYMTFAGNKLDKTLQKGTGNNWYLYKQDISAASINDPSDLKFYLNIDKKGEGKKYINIDYLAVRPN</sequence>
<gene>
    <name evidence="3" type="ORF">AOB57_004970</name>
    <name evidence="4" type="ORF">GX302_06275</name>
</gene>
<dbReference type="EMBL" id="CP032683">
    <property type="protein sequence ID" value="AYK14627.1"/>
    <property type="molecule type" value="Genomic_DNA"/>
</dbReference>
<dbReference type="RefSeq" id="WP_054298395.1">
    <property type="nucleotide sequence ID" value="NZ_CP032683.1"/>
</dbReference>
<dbReference type="Proteomes" id="UP000053087">
    <property type="component" value="Chromosome"/>
</dbReference>
<evidence type="ECO:0000256" key="1">
    <source>
        <dbReference type="SAM" id="MobiDB-lite"/>
    </source>
</evidence>
<feature type="transmembrane region" description="Helical" evidence="2">
    <location>
        <begin position="29"/>
        <end position="50"/>
    </location>
</feature>
<evidence type="ECO:0000313" key="4">
    <source>
        <dbReference type="EMBL" id="NLK32439.1"/>
    </source>
</evidence>
<evidence type="ECO:0000256" key="2">
    <source>
        <dbReference type="SAM" id="Phobius"/>
    </source>
</evidence>
<protein>
    <submittedName>
        <fullName evidence="3">Uncharacterized protein</fullName>
    </submittedName>
</protein>
<feature type="compositionally biased region" description="Acidic residues" evidence="1">
    <location>
        <begin position="341"/>
        <end position="355"/>
    </location>
</feature>
<dbReference type="EMBL" id="JAAYQL010000034">
    <property type="protein sequence ID" value="NLK32439.1"/>
    <property type="molecule type" value="Genomic_DNA"/>
</dbReference>
<organism evidence="3 5">
    <name type="scientific">Methanosarcina flavescens</name>
    <dbReference type="NCBI Taxonomy" id="1715806"/>
    <lineage>
        <taxon>Archaea</taxon>
        <taxon>Methanobacteriati</taxon>
        <taxon>Methanobacteriota</taxon>
        <taxon>Stenosarchaea group</taxon>
        <taxon>Methanomicrobia</taxon>
        <taxon>Methanosarcinales</taxon>
        <taxon>Methanosarcinaceae</taxon>
        <taxon>Methanosarcina</taxon>
    </lineage>
</organism>
<dbReference type="Proteomes" id="UP000585579">
    <property type="component" value="Unassembled WGS sequence"/>
</dbReference>
<evidence type="ECO:0000313" key="5">
    <source>
        <dbReference type="Proteomes" id="UP000053087"/>
    </source>
</evidence>
<reference evidence="3 5" key="1">
    <citation type="journal article" date="2016" name="Int. J. Syst. Evol. Microbiol.">
        <title>Methanosarcina flavescens sp. nov., a methanogenic archaeon isolated from a full-scale anaerobic digester.</title>
        <authorList>
            <person name="Kern T."/>
            <person name="Fischer M.A."/>
            <person name="Deppenmeier U."/>
            <person name="Schmitz R.A."/>
            <person name="Rother M."/>
        </authorList>
    </citation>
    <scope>NUCLEOTIDE SEQUENCE [LARGE SCALE GENOMIC DNA]</scope>
    <source>
        <strain evidence="3 5">E03.2</strain>
    </source>
</reference>
<evidence type="ECO:0000313" key="3">
    <source>
        <dbReference type="EMBL" id="AYK14627.1"/>
    </source>
</evidence>
<dbReference type="OrthoDB" id="117273at2157"/>
<name>A0A660HQU9_9EURY</name>
<reference evidence="3" key="2">
    <citation type="submission" date="2018-10" db="EMBL/GenBank/DDBJ databases">
        <authorList>
            <person name="Fischer M.A."/>
            <person name="Kern T."/>
            <person name="Deppenmeier U."/>
            <person name="Schmitz R.A."/>
            <person name="Rother M."/>
        </authorList>
    </citation>
    <scope>NUCLEOTIDE SEQUENCE</scope>
    <source>
        <strain evidence="3">E03.2</strain>
    </source>
</reference>
<reference evidence="4 6" key="3">
    <citation type="journal article" date="2020" name="Biotechnol. Biofuels">
        <title>New insights from the biogas microbiome by comprehensive genome-resolved metagenomics of nearly 1600 species originating from multiple anaerobic digesters.</title>
        <authorList>
            <person name="Campanaro S."/>
            <person name="Treu L."/>
            <person name="Rodriguez-R L.M."/>
            <person name="Kovalovszki A."/>
            <person name="Ziels R.M."/>
            <person name="Maus I."/>
            <person name="Zhu X."/>
            <person name="Kougias P.G."/>
            <person name="Basile A."/>
            <person name="Luo G."/>
            <person name="Schluter A."/>
            <person name="Konstantinidis K.T."/>
            <person name="Angelidaki I."/>
        </authorList>
    </citation>
    <scope>NUCLEOTIDE SEQUENCE [LARGE SCALE GENOMIC DNA]</scope>
    <source>
        <strain evidence="4">AS22ysBPME_46</strain>
    </source>
</reference>
<dbReference type="GeneID" id="53687452"/>
<keyword evidence="2" id="KW-1133">Transmembrane helix</keyword>